<proteinExistence type="predicted"/>
<dbReference type="RefSeq" id="WP_338293472.1">
    <property type="nucleotide sequence ID" value="NZ_AP027272.1"/>
</dbReference>
<name>A0AA48KRD7_9ALTE</name>
<evidence type="ECO:0000313" key="1">
    <source>
        <dbReference type="EMBL" id="BDX07458.1"/>
    </source>
</evidence>
<protein>
    <recommendedName>
        <fullName evidence="3">Transmembrane protein</fullName>
    </recommendedName>
</protein>
<evidence type="ECO:0000313" key="2">
    <source>
        <dbReference type="Proteomes" id="UP001333710"/>
    </source>
</evidence>
<dbReference type="InterPro" id="IPR021390">
    <property type="entry name" value="DUF3025"/>
</dbReference>
<dbReference type="AlphaFoldDB" id="A0AA48KRD7"/>
<dbReference type="Pfam" id="PF11227">
    <property type="entry name" value="DUF3025"/>
    <property type="match status" value="1"/>
</dbReference>
<dbReference type="Proteomes" id="UP001333710">
    <property type="component" value="Chromosome"/>
</dbReference>
<dbReference type="EMBL" id="AP027272">
    <property type="protein sequence ID" value="BDX07458.1"/>
    <property type="molecule type" value="Genomic_DNA"/>
</dbReference>
<reference evidence="1" key="1">
    <citation type="submission" date="2023-01" db="EMBL/GenBank/DDBJ databases">
        <title>Complete genome sequence of Planctobacterium marinum strain Dej080120_11.</title>
        <authorList>
            <person name="Ueki S."/>
            <person name="Maruyama F."/>
        </authorList>
    </citation>
    <scope>NUCLEOTIDE SEQUENCE</scope>
    <source>
        <strain evidence="1">Dej080120_11</strain>
    </source>
</reference>
<sequence>MQHSPKRFKTPENWYTDWLSQPYFVHVKTLFDLYGFGDFPTTKYLNQWIQERGITDIEFVCDEAIQGGQYAEQTAGLYYEEIIARCNFVPTRKNNWHDLFNALIWLLFPKSKKALNQLHMAEIKEHGLNPRTAVRNRVTHFDECGAVLVFADEAHLEALQGHRWVEAFVDCKNLWQQNTQLFMFGHANYEMLLDPYLGLTGKYVAIKVEPEFYQLPLLQQYAWLDDKLLELIEQGALFEQKAVLKPLPLLGIPGWDAANEDPEYYANQDYFRPLRKTIK</sequence>
<accession>A0AA48KRD7</accession>
<evidence type="ECO:0008006" key="3">
    <source>
        <dbReference type="Google" id="ProtNLM"/>
    </source>
</evidence>
<gene>
    <name evidence="1" type="ORF">MACH26_29790</name>
</gene>
<keyword evidence="2" id="KW-1185">Reference proteome</keyword>
<organism evidence="1 2">
    <name type="scientific">Planctobacterium marinum</name>
    <dbReference type="NCBI Taxonomy" id="1631968"/>
    <lineage>
        <taxon>Bacteria</taxon>
        <taxon>Pseudomonadati</taxon>
        <taxon>Pseudomonadota</taxon>
        <taxon>Gammaproteobacteria</taxon>
        <taxon>Alteromonadales</taxon>
        <taxon>Alteromonadaceae</taxon>
        <taxon>Planctobacterium</taxon>
    </lineage>
</organism>
<dbReference type="KEGG" id="pmaw:MACH26_29790"/>